<reference evidence="3" key="1">
    <citation type="journal article" date="2023" name="Mol. Phylogenet. Evol.">
        <title>Genome-scale phylogeny and comparative genomics of the fungal order Sordariales.</title>
        <authorList>
            <person name="Hensen N."/>
            <person name="Bonometti L."/>
            <person name="Westerberg I."/>
            <person name="Brannstrom I.O."/>
            <person name="Guillou S."/>
            <person name="Cros-Aarteil S."/>
            <person name="Calhoun S."/>
            <person name="Haridas S."/>
            <person name="Kuo A."/>
            <person name="Mondo S."/>
            <person name="Pangilinan J."/>
            <person name="Riley R."/>
            <person name="LaButti K."/>
            <person name="Andreopoulos B."/>
            <person name="Lipzen A."/>
            <person name="Chen C."/>
            <person name="Yan M."/>
            <person name="Daum C."/>
            <person name="Ng V."/>
            <person name="Clum A."/>
            <person name="Steindorff A."/>
            <person name="Ohm R.A."/>
            <person name="Martin F."/>
            <person name="Silar P."/>
            <person name="Natvig D.O."/>
            <person name="Lalanne C."/>
            <person name="Gautier V."/>
            <person name="Ament-Velasquez S.L."/>
            <person name="Kruys A."/>
            <person name="Hutchinson M.I."/>
            <person name="Powell A.J."/>
            <person name="Barry K."/>
            <person name="Miller A.N."/>
            <person name="Grigoriev I.V."/>
            <person name="Debuchy R."/>
            <person name="Gladieux P."/>
            <person name="Hiltunen Thoren M."/>
            <person name="Johannesson H."/>
        </authorList>
    </citation>
    <scope>NUCLEOTIDE SEQUENCE</scope>
    <source>
        <strain evidence="3">PSN309</strain>
    </source>
</reference>
<evidence type="ECO:0000313" key="3">
    <source>
        <dbReference type="EMBL" id="KAK4185317.1"/>
    </source>
</evidence>
<evidence type="ECO:0000256" key="1">
    <source>
        <dbReference type="SAM" id="MobiDB-lite"/>
    </source>
</evidence>
<reference evidence="3" key="2">
    <citation type="submission" date="2023-05" db="EMBL/GenBank/DDBJ databases">
        <authorList>
            <consortium name="Lawrence Berkeley National Laboratory"/>
            <person name="Steindorff A."/>
            <person name="Hensen N."/>
            <person name="Bonometti L."/>
            <person name="Westerberg I."/>
            <person name="Brannstrom I.O."/>
            <person name="Guillou S."/>
            <person name="Cros-Aarteil S."/>
            <person name="Calhoun S."/>
            <person name="Haridas S."/>
            <person name="Kuo A."/>
            <person name="Mondo S."/>
            <person name="Pangilinan J."/>
            <person name="Riley R."/>
            <person name="Labutti K."/>
            <person name="Andreopoulos B."/>
            <person name="Lipzen A."/>
            <person name="Chen C."/>
            <person name="Yanf M."/>
            <person name="Daum C."/>
            <person name="Ng V."/>
            <person name="Clum A."/>
            <person name="Ohm R."/>
            <person name="Martin F."/>
            <person name="Silar P."/>
            <person name="Natvig D."/>
            <person name="Lalanne C."/>
            <person name="Gautier V."/>
            <person name="Ament-Velasquez S.L."/>
            <person name="Kruys A."/>
            <person name="Hutchinson M.I."/>
            <person name="Powell A.J."/>
            <person name="Barry K."/>
            <person name="Miller A.N."/>
            <person name="Grigoriev I.V."/>
            <person name="Debuchy R."/>
            <person name="Gladieux P."/>
            <person name="Thoren M.H."/>
            <person name="Johannesson H."/>
        </authorList>
    </citation>
    <scope>NUCLEOTIDE SEQUENCE</scope>
    <source>
        <strain evidence="3">PSN309</strain>
    </source>
</reference>
<protein>
    <submittedName>
        <fullName evidence="3">Uncharacterized protein</fullName>
    </submittedName>
</protein>
<feature type="transmembrane region" description="Helical" evidence="2">
    <location>
        <begin position="112"/>
        <end position="137"/>
    </location>
</feature>
<feature type="compositionally biased region" description="Low complexity" evidence="1">
    <location>
        <begin position="185"/>
        <end position="196"/>
    </location>
</feature>
<feature type="region of interest" description="Disordered" evidence="1">
    <location>
        <begin position="1"/>
        <end position="29"/>
    </location>
</feature>
<dbReference type="AlphaFoldDB" id="A0AAN7AGR7"/>
<proteinExistence type="predicted"/>
<dbReference type="Proteomes" id="UP001302126">
    <property type="component" value="Unassembled WGS sequence"/>
</dbReference>
<gene>
    <name evidence="3" type="ORF">QBC35DRAFT_503957</name>
</gene>
<feature type="compositionally biased region" description="Pro residues" evidence="1">
    <location>
        <begin position="197"/>
        <end position="209"/>
    </location>
</feature>
<comment type="caution">
    <text evidence="3">The sequence shown here is derived from an EMBL/GenBank/DDBJ whole genome shotgun (WGS) entry which is preliminary data.</text>
</comment>
<keyword evidence="4" id="KW-1185">Reference proteome</keyword>
<keyword evidence="2" id="KW-1133">Transmembrane helix</keyword>
<dbReference type="EMBL" id="MU864454">
    <property type="protein sequence ID" value="KAK4185317.1"/>
    <property type="molecule type" value="Genomic_DNA"/>
</dbReference>
<evidence type="ECO:0000313" key="4">
    <source>
        <dbReference type="Proteomes" id="UP001302126"/>
    </source>
</evidence>
<keyword evidence="2" id="KW-0472">Membrane</keyword>
<organism evidence="3 4">
    <name type="scientific">Podospora australis</name>
    <dbReference type="NCBI Taxonomy" id="1536484"/>
    <lineage>
        <taxon>Eukaryota</taxon>
        <taxon>Fungi</taxon>
        <taxon>Dikarya</taxon>
        <taxon>Ascomycota</taxon>
        <taxon>Pezizomycotina</taxon>
        <taxon>Sordariomycetes</taxon>
        <taxon>Sordariomycetidae</taxon>
        <taxon>Sordariales</taxon>
        <taxon>Podosporaceae</taxon>
        <taxon>Podospora</taxon>
    </lineage>
</organism>
<accession>A0AAN7AGR7</accession>
<sequence>MSYNARIGETPRDPSAPGGPHLIPPPDDGAGYLLAPNHSTLEVVPGPDYDKEAIRGRDYDKQVVPNVDDKEVVQHLYLPPNTPAKSGVPWWGGDGSTVVPRRTKILGLKKRTFFIVLWIVILVVAAIAAGLGAGLGITKSSANSGGQTDSVAAFPSVTQLEESSAADPSTSLTLGTLPSDTSNFATSTGSTRSSGSAPPPSSSAPPPSPTSSSAPPLSTATFKYGGVGGRCTNRWGSDCICLEEGICRDRWKGQPYTGYEGNWPCPDDADNVMACVVKPCLGQVDPAQCLWKEACRQLAPAGTGSGAPICPGDGDFVCCAHSW</sequence>
<evidence type="ECO:0000256" key="2">
    <source>
        <dbReference type="SAM" id="Phobius"/>
    </source>
</evidence>
<keyword evidence="2" id="KW-0812">Transmembrane</keyword>
<feature type="region of interest" description="Disordered" evidence="1">
    <location>
        <begin position="162"/>
        <end position="217"/>
    </location>
</feature>
<feature type="compositionally biased region" description="Polar residues" evidence="1">
    <location>
        <begin position="162"/>
        <end position="184"/>
    </location>
</feature>
<name>A0AAN7AGR7_9PEZI</name>